<dbReference type="Proteomes" id="UP000036908">
    <property type="component" value="Unassembled WGS sequence"/>
</dbReference>
<dbReference type="PROSITE" id="PS51257">
    <property type="entry name" value="PROKAR_LIPOPROTEIN"/>
    <property type="match status" value="1"/>
</dbReference>
<reference evidence="3" key="1">
    <citation type="submission" date="2014-11" db="EMBL/GenBank/DDBJ databases">
        <title>Genome sequencing of Roseivirga sp. D-25.</title>
        <authorList>
            <person name="Selvaratnam C."/>
            <person name="Thevarajoo S."/>
            <person name="Goh K.M."/>
            <person name="Eee R."/>
            <person name="Chan K.-G."/>
            <person name="Chong C.S."/>
        </authorList>
    </citation>
    <scope>NUCLEOTIDE SEQUENCE [LARGE SCALE GENOMIC DNA]</scope>
    <source>
        <strain evidence="3">D-25</strain>
    </source>
</reference>
<sequence length="233" mass="25865">MDRRESLKSLLVGSVAGGLLVTGCAPESTVETPEKPQLPGYGRNEAEKEHDAKVLSETFFTEHELETIAVLCDIILPANAEFGSASDAGVPEFIEFIAKDMPNNQLPIRGGLAWLDSHSNKLYGMEFKKLNDEQHKTICDSIAYPGKTAPELKHGERFFTNMRNLTMTGYFTSEMGVKDLGYKGNMPGVWDGIPEDVLKQQGLAYEEEWLAKCVDQSKRMDIATWDDDGNLLT</sequence>
<evidence type="ECO:0000313" key="3">
    <source>
        <dbReference type="Proteomes" id="UP000036908"/>
    </source>
</evidence>
<feature type="region of interest" description="Disordered" evidence="1">
    <location>
        <begin position="26"/>
        <end position="47"/>
    </location>
</feature>
<comment type="caution">
    <text evidence="2">The sequence shown here is derived from an EMBL/GenBank/DDBJ whole genome shotgun (WGS) entry which is preliminary data.</text>
</comment>
<organism evidence="2 3">
    <name type="scientific">Roseivirga seohaensis subsp. aquiponti</name>
    <dbReference type="NCBI Taxonomy" id="1566026"/>
    <lineage>
        <taxon>Bacteria</taxon>
        <taxon>Pseudomonadati</taxon>
        <taxon>Bacteroidota</taxon>
        <taxon>Cytophagia</taxon>
        <taxon>Cytophagales</taxon>
        <taxon>Roseivirgaceae</taxon>
        <taxon>Roseivirga</taxon>
    </lineage>
</organism>
<dbReference type="EMBL" id="JSVA01000014">
    <property type="protein sequence ID" value="KOF02285.1"/>
    <property type="molecule type" value="Genomic_DNA"/>
</dbReference>
<proteinExistence type="predicted"/>
<dbReference type="InterPro" id="IPR027056">
    <property type="entry name" value="Gluconate_2DH_su3"/>
</dbReference>
<dbReference type="AlphaFoldDB" id="A0A0L8AJD7"/>
<evidence type="ECO:0000256" key="1">
    <source>
        <dbReference type="SAM" id="MobiDB-lite"/>
    </source>
</evidence>
<gene>
    <name evidence="2" type="ORF">OB69_12715</name>
</gene>
<keyword evidence="3" id="KW-1185">Reference proteome</keyword>
<dbReference type="Pfam" id="PF13618">
    <property type="entry name" value="Gluconate_2-dh3"/>
    <property type="match status" value="1"/>
</dbReference>
<dbReference type="OrthoDB" id="129242at2"/>
<accession>A0A0L8AJD7</accession>
<protein>
    <submittedName>
        <fullName evidence="2">Tat pathway signal protein</fullName>
    </submittedName>
</protein>
<evidence type="ECO:0000313" key="2">
    <source>
        <dbReference type="EMBL" id="KOF02285.1"/>
    </source>
</evidence>
<dbReference type="RefSeq" id="WP_053224116.1">
    <property type="nucleotide sequence ID" value="NZ_JSVA01000014.1"/>
</dbReference>
<name>A0A0L8AJD7_9BACT</name>
<dbReference type="PATRIC" id="fig|1566026.4.peg.838"/>